<sequence length="675" mass="75877">MADNLLAHETSPYLLQHKDNPVHWMPWGDEAFARASAENKPILLSVGYAACHWCHVMAHESFEDPGTADLMNEHFISVKVDREERPDVDRIYMDALHRLGEQGGWPLTMFLTPEGDPFWGGTYFPKETLYGRPSFRHVLTEIARIYHEEHDKVRHNTQALRDAIANPVTPEAPAPLAMPIVAEAARHALRLVDRDNGGIQGAPKFPQTPLFSLLWRNWLRTREPDYREAVETTLFNICQGGIYDHLGGGFSRYAVDNAWLVPHFEKMLYDNAQLLELMMLVWQDTDEPLLRLRIEETVDWVSREMIAESGAFAASLDADSEGEEGRYYVWTRDEIEALLEPDLAELFCRVYNVTPEGNWEGKTILNRLGSLALADPETEHRLAEARDILLAHRNKRVRPGWDDKVLADWNGLMIAALANAGAAFARPDWIELAVRAFDAIRRHLWTQDRLHHGLRLGQARHPATADDFAHLIRAAIVLHEITAEQAYLDDAERLADMLDRDYWDTEKGGYFFTSARTEHLITRLRTAQDDATPNGNATMLANLARLHALTGKIAYRDRTQALIDAFTGEVLANVFAHASFLNAFEDAAELVQAVTVGPPDAPETRALRQAVFAQSIPARLLMSIADTSHLPDGHPAAGKPMKDGKPTLYLCRGQHCSLPITDPASLADAFRIVSG</sequence>
<dbReference type="PIRSF" id="PIRSF006402">
    <property type="entry name" value="UCP006402_thioredoxin"/>
    <property type="match status" value="1"/>
</dbReference>
<evidence type="ECO:0000313" key="2">
    <source>
        <dbReference type="EMBL" id="QPC43353.1"/>
    </source>
</evidence>
<dbReference type="Gene3D" id="1.50.10.10">
    <property type="match status" value="1"/>
</dbReference>
<dbReference type="Proteomes" id="UP000593594">
    <property type="component" value="Chromosome"/>
</dbReference>
<dbReference type="RefSeq" id="WP_213160715.1">
    <property type="nucleotide sequence ID" value="NZ_CP058214.1"/>
</dbReference>
<dbReference type="SUPFAM" id="SSF52833">
    <property type="entry name" value="Thioredoxin-like"/>
    <property type="match status" value="1"/>
</dbReference>
<dbReference type="InterPro" id="IPR036249">
    <property type="entry name" value="Thioredoxin-like_sf"/>
</dbReference>
<dbReference type="PANTHER" id="PTHR42899">
    <property type="entry name" value="SPERMATOGENESIS-ASSOCIATED PROTEIN 20"/>
    <property type="match status" value="1"/>
</dbReference>
<evidence type="ECO:0000259" key="1">
    <source>
        <dbReference type="Pfam" id="PF03190"/>
    </source>
</evidence>
<dbReference type="SUPFAM" id="SSF48208">
    <property type="entry name" value="Six-hairpin glycosidases"/>
    <property type="match status" value="1"/>
</dbReference>
<dbReference type="Gene3D" id="3.40.30.10">
    <property type="entry name" value="Glutaredoxin"/>
    <property type="match status" value="1"/>
</dbReference>
<dbReference type="AlphaFoldDB" id="A0A7S8C4S2"/>
<dbReference type="InterPro" id="IPR008928">
    <property type="entry name" value="6-hairpin_glycosidase_sf"/>
</dbReference>
<organism evidence="2 3">
    <name type="scientific">Kaustia mangrovi</name>
    <dbReference type="NCBI Taxonomy" id="2593653"/>
    <lineage>
        <taxon>Bacteria</taxon>
        <taxon>Pseudomonadati</taxon>
        <taxon>Pseudomonadota</taxon>
        <taxon>Alphaproteobacteria</taxon>
        <taxon>Hyphomicrobiales</taxon>
        <taxon>Parvibaculaceae</taxon>
        <taxon>Kaustia</taxon>
    </lineage>
</organism>
<reference evidence="2 3" key="1">
    <citation type="submission" date="2020-06" db="EMBL/GenBank/DDBJ databases">
        <title>Genome sequence of 2 isolates from Red Sea Mangroves.</title>
        <authorList>
            <person name="Sefrji F."/>
            <person name="Michoud G."/>
            <person name="Merlino G."/>
            <person name="Daffonchio D."/>
        </authorList>
    </citation>
    <scope>NUCLEOTIDE SEQUENCE [LARGE SCALE GENOMIC DNA]</scope>
    <source>
        <strain evidence="2 3">R1DC25</strain>
    </source>
</reference>
<dbReference type="CDD" id="cd02955">
    <property type="entry name" value="SSP411"/>
    <property type="match status" value="1"/>
</dbReference>
<dbReference type="Pfam" id="PF03190">
    <property type="entry name" value="Thioredox_DsbH"/>
    <property type="match status" value="1"/>
</dbReference>
<proteinExistence type="predicted"/>
<dbReference type="GO" id="GO:0005975">
    <property type="term" value="P:carbohydrate metabolic process"/>
    <property type="evidence" value="ECO:0007669"/>
    <property type="project" value="InterPro"/>
</dbReference>
<protein>
    <submittedName>
        <fullName evidence="2">Thioredoxin domain-containing protein</fullName>
    </submittedName>
</protein>
<name>A0A7S8C4S2_9HYPH</name>
<dbReference type="InterPro" id="IPR024705">
    <property type="entry name" value="Ssp411"/>
</dbReference>
<dbReference type="InterPro" id="IPR012341">
    <property type="entry name" value="6hp_glycosidase-like_sf"/>
</dbReference>
<keyword evidence="3" id="KW-1185">Reference proteome</keyword>
<evidence type="ECO:0000313" key="3">
    <source>
        <dbReference type="Proteomes" id="UP000593594"/>
    </source>
</evidence>
<dbReference type="Pfam" id="PF03663">
    <property type="entry name" value="Glyco_hydro_76"/>
    <property type="match status" value="1"/>
</dbReference>
<dbReference type="EMBL" id="CP058214">
    <property type="protein sequence ID" value="QPC43353.1"/>
    <property type="molecule type" value="Genomic_DNA"/>
</dbReference>
<dbReference type="InterPro" id="IPR005198">
    <property type="entry name" value="Glyco_hydro_76"/>
</dbReference>
<dbReference type="KEGG" id="kmn:HW532_12005"/>
<accession>A0A7S8C4S2</accession>
<gene>
    <name evidence="2" type="ORF">HW532_12005</name>
</gene>
<feature type="domain" description="Spermatogenesis-associated protein 20-like TRX" evidence="1">
    <location>
        <begin position="4"/>
        <end position="164"/>
    </location>
</feature>
<dbReference type="PANTHER" id="PTHR42899:SF1">
    <property type="entry name" value="SPERMATOGENESIS-ASSOCIATED PROTEIN 20"/>
    <property type="match status" value="1"/>
</dbReference>
<dbReference type="InterPro" id="IPR004879">
    <property type="entry name" value="Ssp411-like_TRX"/>
</dbReference>